<keyword evidence="2" id="KW-0812">Transmembrane</keyword>
<comment type="caution">
    <text evidence="3">The sequence shown here is derived from an EMBL/GenBank/DDBJ whole genome shotgun (WGS) entry which is preliminary data.</text>
</comment>
<evidence type="ECO:0000313" key="4">
    <source>
        <dbReference type="Proteomes" id="UP001361239"/>
    </source>
</evidence>
<reference evidence="3 4" key="1">
    <citation type="submission" date="2024-03" db="EMBL/GenBank/DDBJ databases">
        <authorList>
            <person name="Jo J.-H."/>
        </authorList>
    </citation>
    <scope>NUCLEOTIDE SEQUENCE [LARGE SCALE GENOMIC DNA]</scope>
    <source>
        <strain evidence="3 4">PS1R-30</strain>
    </source>
</reference>
<evidence type="ECO:0000313" key="3">
    <source>
        <dbReference type="EMBL" id="MEJ5977686.1"/>
    </source>
</evidence>
<sequence>METAKALPLPQPGIITPANAVKSPVAADETPPWLMEEPTPVPRLRKPTAVATPVRKAETLHWGVVALTLFTAASVLFGSHGASQPKELLPVMIKIPVR</sequence>
<protein>
    <submittedName>
        <fullName evidence="3">Uncharacterized protein</fullName>
    </submittedName>
</protein>
<evidence type="ECO:0000256" key="1">
    <source>
        <dbReference type="SAM" id="MobiDB-lite"/>
    </source>
</evidence>
<organism evidence="3 4">
    <name type="scientific">Novosphingobium anseongense</name>
    <dbReference type="NCBI Taxonomy" id="3133436"/>
    <lineage>
        <taxon>Bacteria</taxon>
        <taxon>Pseudomonadati</taxon>
        <taxon>Pseudomonadota</taxon>
        <taxon>Alphaproteobacteria</taxon>
        <taxon>Sphingomonadales</taxon>
        <taxon>Sphingomonadaceae</taxon>
        <taxon>Novosphingobium</taxon>
    </lineage>
</organism>
<feature type="transmembrane region" description="Helical" evidence="2">
    <location>
        <begin position="60"/>
        <end position="78"/>
    </location>
</feature>
<dbReference type="Proteomes" id="UP001361239">
    <property type="component" value="Unassembled WGS sequence"/>
</dbReference>
<evidence type="ECO:0000256" key="2">
    <source>
        <dbReference type="SAM" id="Phobius"/>
    </source>
</evidence>
<dbReference type="EMBL" id="JBBHJZ010000002">
    <property type="protein sequence ID" value="MEJ5977686.1"/>
    <property type="molecule type" value="Genomic_DNA"/>
</dbReference>
<keyword evidence="4" id="KW-1185">Reference proteome</keyword>
<accession>A0ABU8RXC3</accession>
<dbReference type="RefSeq" id="WP_339587618.1">
    <property type="nucleotide sequence ID" value="NZ_JBBHJZ010000002.1"/>
</dbReference>
<proteinExistence type="predicted"/>
<feature type="region of interest" description="Disordered" evidence="1">
    <location>
        <begin position="20"/>
        <end position="40"/>
    </location>
</feature>
<keyword evidence="2" id="KW-1133">Transmembrane helix</keyword>
<gene>
    <name evidence="3" type="ORF">WG901_13645</name>
</gene>
<keyword evidence="2" id="KW-0472">Membrane</keyword>
<name>A0ABU8RXC3_9SPHN</name>